<protein>
    <submittedName>
        <fullName evidence="1">Uncharacterized protein</fullName>
    </submittedName>
</protein>
<dbReference type="EMBL" id="CP032869">
    <property type="protein sequence ID" value="AYL93903.1"/>
    <property type="molecule type" value="Genomic_DNA"/>
</dbReference>
<proteinExistence type="predicted"/>
<organism evidence="1 2">
    <name type="scientific">Mucilaginibacter celer</name>
    <dbReference type="NCBI Taxonomy" id="2305508"/>
    <lineage>
        <taxon>Bacteria</taxon>
        <taxon>Pseudomonadati</taxon>
        <taxon>Bacteroidota</taxon>
        <taxon>Sphingobacteriia</taxon>
        <taxon>Sphingobacteriales</taxon>
        <taxon>Sphingobacteriaceae</taxon>
        <taxon>Mucilaginibacter</taxon>
    </lineage>
</organism>
<evidence type="ECO:0000313" key="1">
    <source>
        <dbReference type="EMBL" id="AYL93903.1"/>
    </source>
</evidence>
<dbReference type="AlphaFoldDB" id="A0A494VRE5"/>
<accession>A0A494VRE5</accession>
<keyword evidence="2" id="KW-1185">Reference proteome</keyword>
<dbReference type="KEGG" id="muh:HYN43_000715"/>
<reference evidence="1 2" key="1">
    <citation type="submission" date="2018-10" db="EMBL/GenBank/DDBJ databases">
        <title>Genome sequencing of Mucilaginibacter sp. HYN0043.</title>
        <authorList>
            <person name="Kim M."/>
            <person name="Yi H."/>
        </authorList>
    </citation>
    <scope>NUCLEOTIDE SEQUENCE [LARGE SCALE GENOMIC DNA]</scope>
    <source>
        <strain evidence="1 2">HYN0043</strain>
    </source>
</reference>
<gene>
    <name evidence="1" type="ORF">HYN43_000715</name>
</gene>
<dbReference type="Proteomes" id="UP000270046">
    <property type="component" value="Chromosome"/>
</dbReference>
<name>A0A494VRE5_9SPHI</name>
<sequence length="61" mass="6886">MFYPFENLPHPYTFTKPINKIKNPSNEKDYLLPSNGETVVDSIKFHVNQISLSVGCTAATK</sequence>
<evidence type="ECO:0000313" key="2">
    <source>
        <dbReference type="Proteomes" id="UP000270046"/>
    </source>
</evidence>